<sequence length="70" mass="7814">MLFYRCGSCAMISSLHIVERYACLGESGRGSRVVGGAKHWRTVDANEAEYFVICQDLHVYLDASITKNDV</sequence>
<dbReference type="AlphaFoldDB" id="A0A085LK34"/>
<protein>
    <submittedName>
        <fullName evidence="1">Uncharacterized protein</fullName>
    </submittedName>
</protein>
<proteinExistence type="predicted"/>
<evidence type="ECO:0000313" key="1">
    <source>
        <dbReference type="EMBL" id="KFD45330.1"/>
    </source>
</evidence>
<reference evidence="1 2" key="1">
    <citation type="journal article" date="2014" name="Nat. Genet.">
        <title>Genome and transcriptome of the porcine whipworm Trichuris suis.</title>
        <authorList>
            <person name="Jex A.R."/>
            <person name="Nejsum P."/>
            <person name="Schwarz E.M."/>
            <person name="Hu L."/>
            <person name="Young N.D."/>
            <person name="Hall R.S."/>
            <person name="Korhonen P.K."/>
            <person name="Liao S."/>
            <person name="Thamsborg S."/>
            <person name="Xia J."/>
            <person name="Xu P."/>
            <person name="Wang S."/>
            <person name="Scheerlinck J.P."/>
            <person name="Hofmann A."/>
            <person name="Sternberg P.W."/>
            <person name="Wang J."/>
            <person name="Gasser R.B."/>
        </authorList>
    </citation>
    <scope>NUCLEOTIDE SEQUENCE [LARGE SCALE GENOMIC DNA]</scope>
    <source>
        <strain evidence="1">DCEP-RM93M</strain>
    </source>
</reference>
<organism evidence="1 2">
    <name type="scientific">Trichuris suis</name>
    <name type="common">pig whipworm</name>
    <dbReference type="NCBI Taxonomy" id="68888"/>
    <lineage>
        <taxon>Eukaryota</taxon>
        <taxon>Metazoa</taxon>
        <taxon>Ecdysozoa</taxon>
        <taxon>Nematoda</taxon>
        <taxon>Enoplea</taxon>
        <taxon>Dorylaimia</taxon>
        <taxon>Trichinellida</taxon>
        <taxon>Trichuridae</taxon>
        <taxon>Trichuris</taxon>
    </lineage>
</organism>
<evidence type="ECO:0000313" key="2">
    <source>
        <dbReference type="Proteomes" id="UP000030764"/>
    </source>
</evidence>
<dbReference type="Proteomes" id="UP000030764">
    <property type="component" value="Unassembled WGS sequence"/>
</dbReference>
<keyword evidence="2" id="KW-1185">Reference proteome</keyword>
<gene>
    <name evidence="1" type="ORF">M513_13793</name>
</gene>
<dbReference type="EMBL" id="KL363551">
    <property type="protein sequence ID" value="KFD45330.1"/>
    <property type="molecule type" value="Genomic_DNA"/>
</dbReference>
<name>A0A085LK34_9BILA</name>
<accession>A0A085LK34</accession>